<dbReference type="eggNOG" id="COG1502">
    <property type="taxonomic scope" value="Bacteria"/>
</dbReference>
<dbReference type="InterPro" id="IPR025202">
    <property type="entry name" value="PLD-like_dom"/>
</dbReference>
<dbReference type="Proteomes" id="UP000006242">
    <property type="component" value="Unassembled WGS sequence"/>
</dbReference>
<keyword evidence="3" id="KW-1185">Reference proteome</keyword>
<reference evidence="2 3" key="1">
    <citation type="journal article" date="2011" name="J. Bacteriol.">
        <title>Genome sequence of Salinisphaera shabanensis, a gammaproteobacterium from the harsh, variable environment of the brine-seawater interface of the Shaban Deep in the Red Sea.</title>
        <authorList>
            <person name="Antunes A."/>
            <person name="Alam I."/>
            <person name="Bajic V.B."/>
            <person name="Stingl U."/>
        </authorList>
    </citation>
    <scope>NUCLEOTIDE SEQUENCE [LARGE SCALE GENOMIC DNA]</scope>
    <source>
        <strain evidence="2 3">E1L3A</strain>
    </source>
</reference>
<evidence type="ECO:0000313" key="2">
    <source>
        <dbReference type="EMBL" id="ERJ20683.1"/>
    </source>
</evidence>
<dbReference type="SUPFAM" id="SSF56024">
    <property type="entry name" value="Phospholipase D/nuclease"/>
    <property type="match status" value="1"/>
</dbReference>
<organism evidence="2 3">
    <name type="scientific">Salinisphaera shabanensis E1L3A</name>
    <dbReference type="NCBI Taxonomy" id="1033802"/>
    <lineage>
        <taxon>Bacteria</taxon>
        <taxon>Pseudomonadati</taxon>
        <taxon>Pseudomonadota</taxon>
        <taxon>Gammaproteobacteria</taxon>
        <taxon>Salinisphaerales</taxon>
        <taxon>Salinisphaeraceae</taxon>
        <taxon>Salinisphaera</taxon>
    </lineage>
</organism>
<dbReference type="EMBL" id="AFNV02000001">
    <property type="protein sequence ID" value="ERJ20683.1"/>
    <property type="molecule type" value="Genomic_DNA"/>
</dbReference>
<reference evidence="2 3" key="2">
    <citation type="journal article" date="2013" name="PLoS ONE">
        <title>INDIGO - INtegrated Data Warehouse of MIcrobial GenOmes with Examples from the Red Sea Extremophiles.</title>
        <authorList>
            <person name="Alam I."/>
            <person name="Antunes A."/>
            <person name="Kamau A.A."/>
            <person name="Ba Alawi W."/>
            <person name="Kalkatawi M."/>
            <person name="Stingl U."/>
            <person name="Bajic V.B."/>
        </authorList>
    </citation>
    <scope>NUCLEOTIDE SEQUENCE [LARGE SCALE GENOMIC DNA]</scope>
    <source>
        <strain evidence="2 3">E1L3A</strain>
    </source>
</reference>
<evidence type="ECO:0000313" key="3">
    <source>
        <dbReference type="Proteomes" id="UP000006242"/>
    </source>
</evidence>
<protein>
    <submittedName>
        <fullName evidence="2">PLD-like domain protein</fullName>
    </submittedName>
</protein>
<dbReference type="AlphaFoldDB" id="U2G3H8"/>
<proteinExistence type="predicted"/>
<dbReference type="Gene3D" id="3.30.870.10">
    <property type="entry name" value="Endonuclease Chain A"/>
    <property type="match status" value="1"/>
</dbReference>
<comment type="caution">
    <text evidence="2">The sequence shown here is derived from an EMBL/GenBank/DDBJ whole genome shotgun (WGS) entry which is preliminary data.</text>
</comment>
<accession>U2G3H8</accession>
<feature type="domain" description="Phospholipase D-like" evidence="1">
    <location>
        <begin position="3"/>
        <end position="109"/>
    </location>
</feature>
<dbReference type="Pfam" id="PF13091">
    <property type="entry name" value="PLDc_2"/>
    <property type="match status" value="1"/>
</dbReference>
<dbReference type="STRING" id="1033802.SSPSH_000020"/>
<name>U2G3H8_9GAMM</name>
<evidence type="ECO:0000259" key="1">
    <source>
        <dbReference type="Pfam" id="PF13091"/>
    </source>
</evidence>
<gene>
    <name evidence="2" type="ORF">SSPSH_000020</name>
</gene>
<sequence length="127" mass="14752">MVDHEFLGNLETLAKKGVSVTIVFGFGKDRGEREHDEYARESLERLDTQYPNFRLIRHNKVHAKVLVSDRKFAVSTSFNWLSFKGDLNMSLREEEGFCVEGTKFVEEYCQDLLGRLIPEHRLDGNSR</sequence>